<proteinExistence type="predicted"/>
<dbReference type="SMART" id="SM00028">
    <property type="entry name" value="TPR"/>
    <property type="match status" value="3"/>
</dbReference>
<comment type="subcellular location">
    <subcellularLocation>
        <location evidence="1">Cytoplasm</location>
    </subcellularLocation>
</comment>
<dbReference type="InterPro" id="IPR013105">
    <property type="entry name" value="TPR_2"/>
</dbReference>
<dbReference type="OMA" id="KYGSEEC"/>
<accession>A0A2K1J2E0</accession>
<keyword evidence="2" id="KW-0963">Cytoplasm</keyword>
<dbReference type="AlphaFoldDB" id="A0A2K1J2E0"/>
<dbReference type="FunFam" id="1.25.40.10:FF:000020">
    <property type="entry name" value="Stress-induced phosphoprotein 1"/>
    <property type="match status" value="1"/>
</dbReference>
<evidence type="ECO:0000256" key="1">
    <source>
        <dbReference type="ARBA" id="ARBA00004496"/>
    </source>
</evidence>
<gene>
    <name evidence="8" type="primary">LOC112294123</name>
    <name evidence="7" type="ORF">PHYPA_021544</name>
</gene>
<dbReference type="PROSITE" id="PS50005">
    <property type="entry name" value="TPR"/>
    <property type="match status" value="2"/>
</dbReference>
<sequence length="314" mass="34478">MEPAPASLKDQGNACFKAGNYLKAAALYTQAIKLDPENPALYSNRSAAFLNLMKLTKALADAETTIKLKPTWEKGFFRKGSALEAMERYDEALATYREALAQNPSSSEVATKVKRLTQIVRDKKRSQQDKKGVESNGSSDVSQPDAQRLDGVVDGALPPSTSDEIRKFAKETVALALKEWNDKNGTVDANVRLCLGKDATKETVPNVAVEKAFESPDTLNSCAGFLRQYVVESSATAACLIVAKKSIAFPQVWKGSGSRKWVHGNSNGFFLQLETSTFRRLWFVPSTVENGRNTCRNLEPLDVDSHAVLPPLFR</sequence>
<dbReference type="Gramene" id="Pp3c17_1530V3.1">
    <property type="protein sequence ID" value="Pp3c17_1530V3.1"/>
    <property type="gene ID" value="Pp3c17_1530"/>
</dbReference>
<keyword evidence="4 5" id="KW-0802">TPR repeat</keyword>
<evidence type="ECO:0000313" key="8">
    <source>
        <dbReference type="EnsemblPlants" id="Pp3c17_1530V3.1"/>
    </source>
</evidence>
<dbReference type="InterPro" id="IPR019734">
    <property type="entry name" value="TPR_rpt"/>
</dbReference>
<evidence type="ECO:0000256" key="4">
    <source>
        <dbReference type="ARBA" id="ARBA00022803"/>
    </source>
</evidence>
<protein>
    <submittedName>
        <fullName evidence="7 8">Uncharacterized protein</fullName>
    </submittedName>
</protein>
<evidence type="ECO:0000313" key="7">
    <source>
        <dbReference type="EMBL" id="PNR35694.1"/>
    </source>
</evidence>
<evidence type="ECO:0000313" key="9">
    <source>
        <dbReference type="Proteomes" id="UP000006727"/>
    </source>
</evidence>
<dbReference type="EnsemblPlants" id="Pp3c17_1530V3.1">
    <property type="protein sequence ID" value="Pp3c17_1530V3.1"/>
    <property type="gene ID" value="Pp3c17_1530"/>
</dbReference>
<dbReference type="PANTHER" id="PTHR22904:SF523">
    <property type="entry name" value="STRESS-INDUCED-PHOSPHOPROTEIN 1"/>
    <property type="match status" value="1"/>
</dbReference>
<dbReference type="Gene3D" id="1.25.40.10">
    <property type="entry name" value="Tetratricopeptide repeat domain"/>
    <property type="match status" value="1"/>
</dbReference>
<evidence type="ECO:0000256" key="5">
    <source>
        <dbReference type="PROSITE-ProRule" id="PRU00339"/>
    </source>
</evidence>
<feature type="region of interest" description="Disordered" evidence="6">
    <location>
        <begin position="120"/>
        <end position="158"/>
    </location>
</feature>
<dbReference type="Pfam" id="PF07719">
    <property type="entry name" value="TPR_2"/>
    <property type="match status" value="1"/>
</dbReference>
<dbReference type="PaxDb" id="3218-PP1S148_9V6.1"/>
<feature type="repeat" description="TPR" evidence="5">
    <location>
        <begin position="5"/>
        <end position="38"/>
    </location>
</feature>
<keyword evidence="9" id="KW-1185">Reference proteome</keyword>
<name>A0A2K1J2E0_PHYPA</name>
<reference evidence="7 9" key="2">
    <citation type="journal article" date="2018" name="Plant J.">
        <title>The Physcomitrella patens chromosome-scale assembly reveals moss genome structure and evolution.</title>
        <authorList>
            <person name="Lang D."/>
            <person name="Ullrich K.K."/>
            <person name="Murat F."/>
            <person name="Fuchs J."/>
            <person name="Jenkins J."/>
            <person name="Haas F.B."/>
            <person name="Piednoel M."/>
            <person name="Gundlach H."/>
            <person name="Van Bel M."/>
            <person name="Meyberg R."/>
            <person name="Vives C."/>
            <person name="Morata J."/>
            <person name="Symeonidi A."/>
            <person name="Hiss M."/>
            <person name="Muchero W."/>
            <person name="Kamisugi Y."/>
            <person name="Saleh O."/>
            <person name="Blanc G."/>
            <person name="Decker E.L."/>
            <person name="van Gessel N."/>
            <person name="Grimwood J."/>
            <person name="Hayes R.D."/>
            <person name="Graham S.W."/>
            <person name="Gunter L.E."/>
            <person name="McDaniel S.F."/>
            <person name="Hoernstein S.N.W."/>
            <person name="Larsson A."/>
            <person name="Li F.W."/>
            <person name="Perroud P.F."/>
            <person name="Phillips J."/>
            <person name="Ranjan P."/>
            <person name="Rokshar D.S."/>
            <person name="Rothfels C.J."/>
            <person name="Schneider L."/>
            <person name="Shu S."/>
            <person name="Stevenson D.W."/>
            <person name="Thummler F."/>
            <person name="Tillich M."/>
            <person name="Villarreal Aguilar J.C."/>
            <person name="Widiez T."/>
            <person name="Wong G.K."/>
            <person name="Wymore A."/>
            <person name="Zhang Y."/>
            <person name="Zimmer A.D."/>
            <person name="Quatrano R.S."/>
            <person name="Mayer K.F.X."/>
            <person name="Goodstein D."/>
            <person name="Casacuberta J.M."/>
            <person name="Vandepoele K."/>
            <person name="Reski R."/>
            <person name="Cuming A.C."/>
            <person name="Tuskan G.A."/>
            <person name="Maumus F."/>
            <person name="Salse J."/>
            <person name="Schmutz J."/>
            <person name="Rensing S.A."/>
        </authorList>
    </citation>
    <scope>NUCLEOTIDE SEQUENCE [LARGE SCALE GENOMIC DNA]</scope>
    <source>
        <strain evidence="8 9">cv. Gransden 2004</strain>
    </source>
</reference>
<dbReference type="OrthoDB" id="2423701at2759"/>
<feature type="compositionally biased region" description="Polar residues" evidence="6">
    <location>
        <begin position="135"/>
        <end position="145"/>
    </location>
</feature>
<reference evidence="8" key="3">
    <citation type="submission" date="2020-12" db="UniProtKB">
        <authorList>
            <consortium name="EnsemblPlants"/>
        </authorList>
    </citation>
    <scope>IDENTIFICATION</scope>
</reference>
<evidence type="ECO:0000256" key="3">
    <source>
        <dbReference type="ARBA" id="ARBA00022737"/>
    </source>
</evidence>
<dbReference type="GO" id="GO:0005737">
    <property type="term" value="C:cytoplasm"/>
    <property type="evidence" value="ECO:0007669"/>
    <property type="project" value="UniProtKB-SubCell"/>
</dbReference>
<dbReference type="Gramene" id="Pp3c17_1530V3.2">
    <property type="protein sequence ID" value="Pp3c17_1530V3.2"/>
    <property type="gene ID" value="Pp3c17_1530"/>
</dbReference>
<reference evidence="7 9" key="1">
    <citation type="journal article" date="2008" name="Science">
        <title>The Physcomitrella genome reveals evolutionary insights into the conquest of land by plants.</title>
        <authorList>
            <person name="Rensing S."/>
            <person name="Lang D."/>
            <person name="Zimmer A."/>
            <person name="Terry A."/>
            <person name="Salamov A."/>
            <person name="Shapiro H."/>
            <person name="Nishiyama T."/>
            <person name="Perroud P.-F."/>
            <person name="Lindquist E."/>
            <person name="Kamisugi Y."/>
            <person name="Tanahashi T."/>
            <person name="Sakakibara K."/>
            <person name="Fujita T."/>
            <person name="Oishi K."/>
            <person name="Shin-I T."/>
            <person name="Kuroki Y."/>
            <person name="Toyoda A."/>
            <person name="Suzuki Y."/>
            <person name="Hashimoto A."/>
            <person name="Yamaguchi K."/>
            <person name="Sugano A."/>
            <person name="Kohara Y."/>
            <person name="Fujiyama A."/>
            <person name="Anterola A."/>
            <person name="Aoki S."/>
            <person name="Ashton N."/>
            <person name="Barbazuk W.B."/>
            <person name="Barker E."/>
            <person name="Bennetzen J."/>
            <person name="Bezanilla M."/>
            <person name="Blankenship R."/>
            <person name="Cho S.H."/>
            <person name="Dutcher S."/>
            <person name="Estelle M."/>
            <person name="Fawcett J.A."/>
            <person name="Gundlach H."/>
            <person name="Hanada K."/>
            <person name="Heyl A."/>
            <person name="Hicks K.A."/>
            <person name="Hugh J."/>
            <person name="Lohr M."/>
            <person name="Mayer K."/>
            <person name="Melkozernov A."/>
            <person name="Murata T."/>
            <person name="Nelson D."/>
            <person name="Pils B."/>
            <person name="Prigge M."/>
            <person name="Reiss B."/>
            <person name="Renner T."/>
            <person name="Rombauts S."/>
            <person name="Rushton P."/>
            <person name="Sanderfoot A."/>
            <person name="Schween G."/>
            <person name="Shiu S.-H."/>
            <person name="Stueber K."/>
            <person name="Theodoulou F.L."/>
            <person name="Tu H."/>
            <person name="Van de Peer Y."/>
            <person name="Verrier P.J."/>
            <person name="Waters E."/>
            <person name="Wood A."/>
            <person name="Yang L."/>
            <person name="Cove D."/>
            <person name="Cuming A."/>
            <person name="Hasebe M."/>
            <person name="Lucas S."/>
            <person name="Mishler D.B."/>
            <person name="Reski R."/>
            <person name="Grigoriev I."/>
            <person name="Quatrano R.S."/>
            <person name="Boore J.L."/>
        </authorList>
    </citation>
    <scope>NUCLEOTIDE SEQUENCE [LARGE SCALE GENOMIC DNA]</scope>
    <source>
        <strain evidence="8 9">cv. Gransden 2004</strain>
    </source>
</reference>
<dbReference type="Proteomes" id="UP000006727">
    <property type="component" value="Chromosome 17"/>
</dbReference>
<dbReference type="RefSeq" id="XP_024400084.1">
    <property type="nucleotide sequence ID" value="XM_024544316.2"/>
</dbReference>
<dbReference type="STRING" id="3218.A0A2K1J2E0"/>
<keyword evidence="3" id="KW-0677">Repeat</keyword>
<organism evidence="7">
    <name type="scientific">Physcomitrium patens</name>
    <name type="common">Spreading-leaved earth moss</name>
    <name type="synonym">Physcomitrella patens</name>
    <dbReference type="NCBI Taxonomy" id="3218"/>
    <lineage>
        <taxon>Eukaryota</taxon>
        <taxon>Viridiplantae</taxon>
        <taxon>Streptophyta</taxon>
        <taxon>Embryophyta</taxon>
        <taxon>Bryophyta</taxon>
        <taxon>Bryophytina</taxon>
        <taxon>Bryopsida</taxon>
        <taxon>Funariidae</taxon>
        <taxon>Funariales</taxon>
        <taxon>Funariaceae</taxon>
        <taxon>Physcomitrium</taxon>
    </lineage>
</organism>
<dbReference type="PANTHER" id="PTHR22904">
    <property type="entry name" value="TPR REPEAT CONTAINING PROTEIN"/>
    <property type="match status" value="1"/>
</dbReference>
<dbReference type="GeneID" id="112294123"/>
<dbReference type="EnsemblPlants" id="Pp3c17_1530V3.2">
    <property type="protein sequence ID" value="Pp3c17_1530V3.2"/>
    <property type="gene ID" value="Pp3c17_1530"/>
</dbReference>
<dbReference type="SUPFAM" id="SSF48452">
    <property type="entry name" value="TPR-like"/>
    <property type="match status" value="1"/>
</dbReference>
<feature type="repeat" description="TPR" evidence="5">
    <location>
        <begin position="73"/>
        <end position="106"/>
    </location>
</feature>
<dbReference type="EMBL" id="ABEU02000017">
    <property type="protein sequence ID" value="PNR35694.1"/>
    <property type="molecule type" value="Genomic_DNA"/>
</dbReference>
<dbReference type="Pfam" id="PF13414">
    <property type="entry name" value="TPR_11"/>
    <property type="match status" value="1"/>
</dbReference>
<evidence type="ECO:0000256" key="6">
    <source>
        <dbReference type="SAM" id="MobiDB-lite"/>
    </source>
</evidence>
<dbReference type="InterPro" id="IPR011990">
    <property type="entry name" value="TPR-like_helical_dom_sf"/>
</dbReference>
<dbReference type="GO" id="GO:0051879">
    <property type="term" value="F:Hsp90 protein binding"/>
    <property type="evidence" value="ECO:0000318"/>
    <property type="project" value="GO_Central"/>
</dbReference>
<evidence type="ECO:0000256" key="2">
    <source>
        <dbReference type="ARBA" id="ARBA00022490"/>
    </source>
</evidence>